<comment type="catalytic activity">
    <reaction evidence="6">
        <text>3-(methylsulfanyl)propanoyl-CoA + oxidized [electron-transfer flavoprotein] + H(+) = 3-(methylsulfanyl)acryloyl-CoA + reduced [electron-transfer flavoprotein]</text>
        <dbReference type="Rhea" id="RHEA:52612"/>
        <dbReference type="Rhea" id="RHEA-COMP:10685"/>
        <dbReference type="Rhea" id="RHEA-COMP:10686"/>
        <dbReference type="ChEBI" id="CHEBI:15378"/>
        <dbReference type="ChEBI" id="CHEBI:57692"/>
        <dbReference type="ChEBI" id="CHEBI:58307"/>
        <dbReference type="ChEBI" id="CHEBI:82815"/>
        <dbReference type="ChEBI" id="CHEBI:84994"/>
        <dbReference type="EC" id="1.3.99.41"/>
    </reaction>
    <physiologicalReaction direction="left-to-right" evidence="6">
        <dbReference type="Rhea" id="RHEA:52613"/>
    </physiologicalReaction>
</comment>
<evidence type="ECO:0000313" key="14">
    <source>
        <dbReference type="EMBL" id="ART57986.1"/>
    </source>
</evidence>
<dbReference type="KEGG" id="acip:CBP36_03120"/>
<feature type="domain" description="Acyl-CoA dehydrogenase/oxidase C-terminal" evidence="10">
    <location>
        <begin position="285"/>
        <end position="451"/>
    </location>
</feature>
<evidence type="ECO:0000259" key="13">
    <source>
        <dbReference type="Pfam" id="PF12806"/>
    </source>
</evidence>
<dbReference type="InterPro" id="IPR009075">
    <property type="entry name" value="AcylCo_DH/oxidase_C"/>
</dbReference>
<dbReference type="PANTHER" id="PTHR42803">
    <property type="entry name" value="ACYL-COA DEHYDROGENASE"/>
    <property type="match status" value="1"/>
</dbReference>
<feature type="domain" description="Acyl-CoA dehydrogenase/oxidase N-terminal" evidence="12">
    <location>
        <begin position="78"/>
        <end position="160"/>
    </location>
</feature>
<evidence type="ECO:0000259" key="11">
    <source>
        <dbReference type="Pfam" id="PF02770"/>
    </source>
</evidence>
<dbReference type="InterPro" id="IPR006091">
    <property type="entry name" value="Acyl-CoA_Oxase/DH_mid-dom"/>
</dbReference>
<accession>A0A240UA46</accession>
<dbReference type="RefSeq" id="WP_086911271.1">
    <property type="nucleotide sequence ID" value="NZ_CP021359.1"/>
</dbReference>
<evidence type="ECO:0000256" key="1">
    <source>
        <dbReference type="ARBA" id="ARBA00001974"/>
    </source>
</evidence>
<sequence>MPTYTPPLRDMQFVMHEVFKVTDEFKAMPQHAEVDVDTINAVIEEAGKFASEVIFPLNISGDTEGCTLDKATHEVKTPTGFKDAYDKFVEGGWAALSCDAAYGGQGLPFVLNQCLYEMMNSANQAWTMYPGLSHGAYEALHAHGTDEQKALYLPKLTSGEWTGTMCLTEPHCGTDLGMLRTKAEPLADGTYKITGNKIFISAGEHAMAANIVHLVLARLPDAPKGSKGISLFVVPKFNVKADGSLGDRNPIYCTGLEHKMGIHGNATAQIAIDGAIGTLVGQPHKGLAAMFVMMNAARLGVGNQSLGLTEVAYQNALAYAKDRIQMRSLSGTKAKDKDADPIIVHPDVRKMLLTAKAYAEGARALQIYCTLLLDKVHSHPDEKVRAESEELVALLTPIVKAFITDNGHTATNACMQVFGGHGFIKEWGMEQYVRDNRINMIYEGTNTVQSLDLLGRKILGNNGATLKKLGKLIGKLVEEEGVNEKMAEFINPVAYLGDQMTKFTTEIGFKGLQNPDEVGAAAVDYLRVAGHLVFGYLFARMAQVALREIAAGNTDPFYGAKLQTARFYFAKLFPETATLMRTARAGSKVLMDTDLALA</sequence>
<name>A0A240UA46_9BURK</name>
<evidence type="ECO:0000259" key="10">
    <source>
        <dbReference type="Pfam" id="PF00441"/>
    </source>
</evidence>
<dbReference type="Gene3D" id="1.20.140.10">
    <property type="entry name" value="Butyryl-CoA Dehydrogenase, subunit A, domain 3"/>
    <property type="match status" value="1"/>
</dbReference>
<evidence type="ECO:0000256" key="4">
    <source>
        <dbReference type="ARBA" id="ARBA00022827"/>
    </source>
</evidence>
<dbReference type="AlphaFoldDB" id="A0A240UA46"/>
<gene>
    <name evidence="14" type="ORF">CBP36_03120</name>
</gene>
<dbReference type="Pfam" id="PF02770">
    <property type="entry name" value="Acyl-CoA_dh_M"/>
    <property type="match status" value="1"/>
</dbReference>
<evidence type="ECO:0000259" key="12">
    <source>
        <dbReference type="Pfam" id="PF02771"/>
    </source>
</evidence>
<protein>
    <recommendedName>
        <fullName evidence="9">3-methylmercaptopropionyl-CoA dehydrogenase</fullName>
        <ecNumber evidence="8">1.3.99.41</ecNumber>
    </recommendedName>
</protein>
<dbReference type="EMBL" id="CP021366">
    <property type="protein sequence ID" value="ART57986.1"/>
    <property type="molecule type" value="Genomic_DNA"/>
</dbReference>
<comment type="function">
    <text evidence="7">Involved in the assimilation of dimethylsulphoniopropionate (DMSP), an important compound in the fixation of carbon in marine phytoplankton, by mediating the conversion of 3-(methylthio)propanoyl-CoA (MMPA-CoA) to 3-(methylthio)acryloyl-CoA (MTA-CoA).</text>
</comment>
<keyword evidence="4" id="KW-0274">FAD</keyword>
<proteinExistence type="inferred from homology"/>
<dbReference type="Pfam" id="PF12806">
    <property type="entry name" value="Acyl-CoA_dh_C"/>
    <property type="match status" value="1"/>
</dbReference>
<dbReference type="EC" id="1.3.99.41" evidence="8"/>
<dbReference type="SUPFAM" id="SSF47203">
    <property type="entry name" value="Acyl-CoA dehydrogenase C-terminal domain-like"/>
    <property type="match status" value="1"/>
</dbReference>
<keyword evidence="5" id="KW-0560">Oxidoreductase</keyword>
<dbReference type="KEGG" id="acid:CBP33_02700"/>
<organism evidence="14 15">
    <name type="scientific">Acidovorax carolinensis</name>
    <dbReference type="NCBI Taxonomy" id="553814"/>
    <lineage>
        <taxon>Bacteria</taxon>
        <taxon>Pseudomonadati</taxon>
        <taxon>Pseudomonadota</taxon>
        <taxon>Betaproteobacteria</taxon>
        <taxon>Burkholderiales</taxon>
        <taxon>Comamonadaceae</taxon>
        <taxon>Acidovorax</taxon>
    </lineage>
</organism>
<reference evidence="14" key="1">
    <citation type="submission" date="2017-05" db="EMBL/GenBank/DDBJ databases">
        <title>Polyphasic characterization of four soil-derived phenanthrene-degrading Acidovorax strains and proposal of Acidovorax phenanthrenivorans sp. nov.</title>
        <authorList>
            <person name="Singleton D."/>
            <person name="Lee J."/>
            <person name="Dickey A.N."/>
            <person name="Stroud A."/>
            <person name="Scholl E.H."/>
            <person name="Wright F.A."/>
            <person name="Aitken M.D."/>
        </authorList>
    </citation>
    <scope>NUCLEOTIDE SEQUENCE</scope>
    <source>
        <strain evidence="14">P4</strain>
    </source>
</reference>
<dbReference type="Gene3D" id="1.10.540.10">
    <property type="entry name" value="Acyl-CoA dehydrogenase/oxidase, N-terminal domain"/>
    <property type="match status" value="1"/>
</dbReference>
<evidence type="ECO:0000313" key="15">
    <source>
        <dbReference type="Proteomes" id="UP000194440"/>
    </source>
</evidence>
<dbReference type="Gene3D" id="2.40.110.10">
    <property type="entry name" value="Butyryl-CoA Dehydrogenase, subunit A, domain 2"/>
    <property type="match status" value="1"/>
</dbReference>
<evidence type="ECO:0000256" key="9">
    <source>
        <dbReference type="ARBA" id="ARBA00069043"/>
    </source>
</evidence>
<dbReference type="InterPro" id="IPR037069">
    <property type="entry name" value="AcylCoA_DH/ox_N_sf"/>
</dbReference>
<comment type="similarity">
    <text evidence="2">Belongs to the acyl-CoA dehydrogenase family.</text>
</comment>
<evidence type="ECO:0000256" key="2">
    <source>
        <dbReference type="ARBA" id="ARBA00009347"/>
    </source>
</evidence>
<dbReference type="InterPro" id="IPR025878">
    <property type="entry name" value="Acyl-CoA_dh-like_C_dom"/>
</dbReference>
<dbReference type="InterPro" id="IPR009100">
    <property type="entry name" value="AcylCoA_DH/oxidase_NM_dom_sf"/>
</dbReference>
<evidence type="ECO:0000256" key="7">
    <source>
        <dbReference type="ARBA" id="ARBA00058683"/>
    </source>
</evidence>
<keyword evidence="15" id="KW-1185">Reference proteome</keyword>
<dbReference type="PANTHER" id="PTHR42803:SF1">
    <property type="entry name" value="BROAD-SPECIFICITY LINEAR ACYL-COA DEHYDROGENASE FADE5"/>
    <property type="match status" value="1"/>
</dbReference>
<feature type="domain" description="Acetyl-CoA dehydrogenase-like C-terminal" evidence="13">
    <location>
        <begin position="473"/>
        <end position="593"/>
    </location>
</feature>
<comment type="cofactor">
    <cofactor evidence="1">
        <name>FAD</name>
        <dbReference type="ChEBI" id="CHEBI:57692"/>
    </cofactor>
</comment>
<evidence type="ECO:0000256" key="8">
    <source>
        <dbReference type="ARBA" id="ARBA00066694"/>
    </source>
</evidence>
<dbReference type="Pfam" id="PF02771">
    <property type="entry name" value="Acyl-CoA_dh_N"/>
    <property type="match status" value="1"/>
</dbReference>
<dbReference type="Proteomes" id="UP000194440">
    <property type="component" value="Chromosome"/>
</dbReference>
<dbReference type="KEGG" id="acis:CBP35_15820"/>
<evidence type="ECO:0000256" key="6">
    <source>
        <dbReference type="ARBA" id="ARBA00051388"/>
    </source>
</evidence>
<dbReference type="GO" id="GO:0016627">
    <property type="term" value="F:oxidoreductase activity, acting on the CH-CH group of donors"/>
    <property type="evidence" value="ECO:0007669"/>
    <property type="project" value="InterPro"/>
</dbReference>
<evidence type="ECO:0000256" key="5">
    <source>
        <dbReference type="ARBA" id="ARBA00023002"/>
    </source>
</evidence>
<dbReference type="SUPFAM" id="SSF56645">
    <property type="entry name" value="Acyl-CoA dehydrogenase NM domain-like"/>
    <property type="match status" value="1"/>
</dbReference>
<dbReference type="FunFam" id="2.40.110.10:FF:000031">
    <property type="entry name" value="Acyl-CoA dehydrogenase, putative"/>
    <property type="match status" value="1"/>
</dbReference>
<dbReference type="InterPro" id="IPR036250">
    <property type="entry name" value="AcylCo_DH-like_C"/>
</dbReference>
<accession>A0A240TPW1</accession>
<dbReference type="GO" id="GO:0050660">
    <property type="term" value="F:flavin adenine dinucleotide binding"/>
    <property type="evidence" value="ECO:0007669"/>
    <property type="project" value="InterPro"/>
</dbReference>
<dbReference type="InterPro" id="IPR052166">
    <property type="entry name" value="Diverse_Acyl-CoA_DH"/>
</dbReference>
<keyword evidence="3" id="KW-0285">Flavoprotein</keyword>
<dbReference type="InterPro" id="IPR013786">
    <property type="entry name" value="AcylCoA_DH/ox_N"/>
</dbReference>
<dbReference type="Pfam" id="PF00441">
    <property type="entry name" value="Acyl-CoA_dh_1"/>
    <property type="match status" value="1"/>
</dbReference>
<dbReference type="OrthoDB" id="9764895at2"/>
<evidence type="ECO:0000256" key="3">
    <source>
        <dbReference type="ARBA" id="ARBA00022630"/>
    </source>
</evidence>
<feature type="domain" description="Acyl-CoA oxidase/dehydrogenase middle" evidence="11">
    <location>
        <begin position="165"/>
        <end position="273"/>
    </location>
</feature>
<dbReference type="InterPro" id="IPR046373">
    <property type="entry name" value="Acyl-CoA_Oxase/DH_mid-dom_sf"/>
</dbReference>